<protein>
    <recommendedName>
        <fullName evidence="1">Helitron helicase-like domain-containing protein</fullName>
    </recommendedName>
</protein>
<dbReference type="Pfam" id="PF14214">
    <property type="entry name" value="Helitron_like_N"/>
    <property type="match status" value="1"/>
</dbReference>
<sequence length="901" mass="103775">MYFFDTDHEVDNRRGSKDKLQKSMIERLIHVLHKNPYSRFFRGLAQIPDLANCNIRLKANPKIPDQTQNPPIASQVAAIWNPDEPDGELAERDIRVHTHDGHSRKIQYYYGCYDPLQYPLLFPLGEPGWHQGIKKTKPIHTRQPSQGQTLVLPGNATTAENLIAQEAAVYQNIEDQDTMVSAREFYAYRLQIRPNTNSILLSCGRLLQQFVVDMYVKIETSRLDYFRNKQEDIRFDLYKGIIDSVNQGESQGSRVGTRTVLPRSFIGGPRDMQKRYLDAMALVQKFGKPDIFLTMTCNPAWPEIKNELRPHEEAQNRQNLLVRVFKSKLEQMRKEVIKEELFGPVATYTYAVEFQKRGLPHVHLLIILKRPYKLNTADKFDAIISAEIPHREHQPHLYATVLKHMMHGPCGDLDKNRACMKDGQCKYRYPRDYCADTTVSEDGYPIYRRRQNPLGLTKGELNLSVRVSDELSLLPGLPSCVCEVVKLDRYMKLYRYWKVERQLQREKVENMALTRMVVHGPFLRWDIIRNPPNSSARKTLNYLEIARADKIYLPIADVLFAILEVEPSRPANHSNVTDILLVDQRCVVNANKLKQLPPLAAMYALLAKSALAPSTDSVSIINLPSTVEKVQLINVKEIARLTNFDQPFHYLDCSCCNRASNAYENAELWCSYCARRVPALASKDAGKWELHLFGVRCILYVSRGRIVWKSWIHLHLSLFWVASSYGLLLLLLSSFIRPSISNLLPPSLCKSAELKDFQLTIAPWLFDFCLLSQSFLYVARLRVGLISWNPAGPGSRSNLFYSPFSTVDSIHLHTCTYLYDDISKLGRCECVVCWSESCEYFVLVKYPQVEGDRERGKSVKKDYETQNACHFVLEKLEEEEERKLEQSLDDYVELLLDIGHK</sequence>
<evidence type="ECO:0000313" key="3">
    <source>
        <dbReference type="Proteomes" id="UP000823749"/>
    </source>
</evidence>
<evidence type="ECO:0000259" key="1">
    <source>
        <dbReference type="Pfam" id="PF14214"/>
    </source>
</evidence>
<dbReference type="Proteomes" id="UP000823749">
    <property type="component" value="Chromosome 5"/>
</dbReference>
<dbReference type="PANTHER" id="PTHR45786">
    <property type="entry name" value="DNA BINDING PROTEIN-LIKE"/>
    <property type="match status" value="1"/>
</dbReference>
<dbReference type="AlphaFoldDB" id="A0AAV6K5P4"/>
<dbReference type="EMBL" id="JACTNZ010000005">
    <property type="protein sequence ID" value="KAG5547753.1"/>
    <property type="molecule type" value="Genomic_DNA"/>
</dbReference>
<feature type="domain" description="Helitron helicase-like" evidence="1">
    <location>
        <begin position="185"/>
        <end position="366"/>
    </location>
</feature>
<dbReference type="InterPro" id="IPR025476">
    <property type="entry name" value="Helitron_helicase-like"/>
</dbReference>
<gene>
    <name evidence="2" type="ORF">RHGRI_013442</name>
</gene>
<comment type="caution">
    <text evidence="2">The sequence shown here is derived from an EMBL/GenBank/DDBJ whole genome shotgun (WGS) entry which is preliminary data.</text>
</comment>
<reference evidence="2" key="1">
    <citation type="submission" date="2020-08" db="EMBL/GenBank/DDBJ databases">
        <title>Plant Genome Project.</title>
        <authorList>
            <person name="Zhang R.-G."/>
        </authorList>
    </citation>
    <scope>NUCLEOTIDE SEQUENCE</scope>
    <source>
        <strain evidence="2">WSP0</strain>
        <tissue evidence="2">Leaf</tissue>
    </source>
</reference>
<organism evidence="2 3">
    <name type="scientific">Rhododendron griersonianum</name>
    <dbReference type="NCBI Taxonomy" id="479676"/>
    <lineage>
        <taxon>Eukaryota</taxon>
        <taxon>Viridiplantae</taxon>
        <taxon>Streptophyta</taxon>
        <taxon>Embryophyta</taxon>
        <taxon>Tracheophyta</taxon>
        <taxon>Spermatophyta</taxon>
        <taxon>Magnoliopsida</taxon>
        <taxon>eudicotyledons</taxon>
        <taxon>Gunneridae</taxon>
        <taxon>Pentapetalae</taxon>
        <taxon>asterids</taxon>
        <taxon>Ericales</taxon>
        <taxon>Ericaceae</taxon>
        <taxon>Ericoideae</taxon>
        <taxon>Rhodoreae</taxon>
        <taxon>Rhododendron</taxon>
    </lineage>
</organism>
<proteinExistence type="predicted"/>
<name>A0AAV6K5P4_9ERIC</name>
<dbReference type="PANTHER" id="PTHR45786:SF78">
    <property type="entry name" value="ATP-DEPENDENT DNA HELICASE"/>
    <property type="match status" value="1"/>
</dbReference>
<keyword evidence="3" id="KW-1185">Reference proteome</keyword>
<accession>A0AAV6K5P4</accession>
<evidence type="ECO:0000313" key="2">
    <source>
        <dbReference type="EMBL" id="KAG5547753.1"/>
    </source>
</evidence>